<reference evidence="1" key="1">
    <citation type="submission" date="2025-08" db="UniProtKB">
        <authorList>
            <consortium name="Ensembl"/>
        </authorList>
    </citation>
    <scope>IDENTIFICATION</scope>
</reference>
<dbReference type="Ensembl" id="ENSANIT00000017672.1">
    <property type="protein sequence ID" value="ENSANIP00000017087.1"/>
    <property type="gene ID" value="ENSANIG00000011629.1"/>
</dbReference>
<sequence length="75" mass="8250">MSGTKLCFVGKCHELHTQYKRAHLGTALKSNPFSVKSNLSSVRSKHCCVASQLLVYLQPTRCLGSVRSRKGLDSV</sequence>
<protein>
    <submittedName>
        <fullName evidence="1">Uncharacterized protein</fullName>
    </submittedName>
</protein>
<reference evidence="1" key="2">
    <citation type="submission" date="2025-09" db="UniProtKB">
        <authorList>
            <consortium name="Ensembl"/>
        </authorList>
    </citation>
    <scope>IDENTIFICATION</scope>
</reference>
<dbReference type="Proteomes" id="UP000694541">
    <property type="component" value="Unplaced"/>
</dbReference>
<evidence type="ECO:0000313" key="1">
    <source>
        <dbReference type="Ensembl" id="ENSANIP00000017087.1"/>
    </source>
</evidence>
<name>A0A8B9N4G4_9AVES</name>
<organism evidence="1 2">
    <name type="scientific">Accipiter nisus</name>
    <name type="common">Eurasian sparrowhawk</name>
    <dbReference type="NCBI Taxonomy" id="211598"/>
    <lineage>
        <taxon>Eukaryota</taxon>
        <taxon>Metazoa</taxon>
        <taxon>Chordata</taxon>
        <taxon>Craniata</taxon>
        <taxon>Vertebrata</taxon>
        <taxon>Euteleostomi</taxon>
        <taxon>Archelosauria</taxon>
        <taxon>Archosauria</taxon>
        <taxon>Dinosauria</taxon>
        <taxon>Saurischia</taxon>
        <taxon>Theropoda</taxon>
        <taxon>Coelurosauria</taxon>
        <taxon>Aves</taxon>
        <taxon>Neognathae</taxon>
        <taxon>Neoaves</taxon>
        <taxon>Telluraves</taxon>
        <taxon>Accipitrimorphae</taxon>
        <taxon>Accipitriformes</taxon>
        <taxon>Accipitridae</taxon>
        <taxon>Accipitrinae</taxon>
        <taxon>Accipiter</taxon>
    </lineage>
</organism>
<dbReference type="AlphaFoldDB" id="A0A8B9N4G4"/>
<keyword evidence="2" id="KW-1185">Reference proteome</keyword>
<accession>A0A8B9N4G4</accession>
<evidence type="ECO:0000313" key="2">
    <source>
        <dbReference type="Proteomes" id="UP000694541"/>
    </source>
</evidence>
<proteinExistence type="predicted"/>